<comment type="caution">
    <text evidence="1">The sequence shown here is derived from an EMBL/GenBank/DDBJ whole genome shotgun (WGS) entry which is preliminary data.</text>
</comment>
<dbReference type="SUPFAM" id="SSF53448">
    <property type="entry name" value="Nucleotide-diphospho-sugar transferases"/>
    <property type="match status" value="1"/>
</dbReference>
<evidence type="ECO:0000313" key="2">
    <source>
        <dbReference type="Proteomes" id="UP000072189"/>
    </source>
</evidence>
<evidence type="ECO:0000313" key="1">
    <source>
        <dbReference type="EMBL" id="KTS11086.1"/>
    </source>
</evidence>
<protein>
    <recommendedName>
        <fullName evidence="3">Glycosyltransferase</fullName>
    </recommendedName>
</protein>
<dbReference type="AlphaFoldDB" id="A0A147F6H6"/>
<dbReference type="EMBL" id="LDRV01000068">
    <property type="protein sequence ID" value="KTS11086.1"/>
    <property type="molecule type" value="Genomic_DNA"/>
</dbReference>
<gene>
    <name evidence="1" type="ORF">RSA3_11120</name>
</gene>
<organism evidence="1 2">
    <name type="scientific">Microbacterium testaceum</name>
    <name type="common">Aureobacterium testaceum</name>
    <name type="synonym">Brevibacterium testaceum</name>
    <dbReference type="NCBI Taxonomy" id="2033"/>
    <lineage>
        <taxon>Bacteria</taxon>
        <taxon>Bacillati</taxon>
        <taxon>Actinomycetota</taxon>
        <taxon>Actinomycetes</taxon>
        <taxon>Micrococcales</taxon>
        <taxon>Microbacteriaceae</taxon>
        <taxon>Microbacterium</taxon>
    </lineage>
</organism>
<reference evidence="1 2" key="1">
    <citation type="journal article" date="2016" name="Front. Microbiol.">
        <title>Genomic Resource of Rice Seed Associated Bacteria.</title>
        <authorList>
            <person name="Midha S."/>
            <person name="Bansal K."/>
            <person name="Sharma S."/>
            <person name="Kumar N."/>
            <person name="Patil P.P."/>
            <person name="Chaudhry V."/>
            <person name="Patil P.B."/>
        </authorList>
    </citation>
    <scope>NUCLEOTIDE SEQUENCE [LARGE SCALE GENOMIC DNA]</scope>
    <source>
        <strain evidence="1 2">RSA3</strain>
    </source>
</reference>
<proteinExistence type="predicted"/>
<sequence length="246" mass="28006">MVSLTSYGHRIATVFAAIESIGEGSVRPRRLILWLAHDDLDAGIPRLLRDLQRRGLEVHGCDDFGAHKKYYPYATRWRDPEVPVVTADDDVLYPHRWLETLLERHREYPRSTIGYRGEVMRFLDDGSVAPYRTWGLSTTSRPDIRLVLNGVGGVLYPFAVLDEACRYGTRFLDECPRGDDLWLHRAALRSGFSPRQVFDTPVHHPAVPGSQRTALMATNVLDGNDEQVRRTYSEVDLERLRGSTTS</sequence>
<accession>A0A147F6H6</accession>
<evidence type="ECO:0008006" key="3">
    <source>
        <dbReference type="Google" id="ProtNLM"/>
    </source>
</evidence>
<dbReference type="Proteomes" id="UP000072189">
    <property type="component" value="Unassembled WGS sequence"/>
</dbReference>
<dbReference type="PATRIC" id="fig|2033.5.peg.306"/>
<name>A0A147F6H6_MICTE</name>
<dbReference type="InterPro" id="IPR029044">
    <property type="entry name" value="Nucleotide-diphossugar_trans"/>
</dbReference>